<dbReference type="PROSITE" id="PS50850">
    <property type="entry name" value="MFS"/>
    <property type="match status" value="1"/>
</dbReference>
<organism evidence="9 10">
    <name type="scientific">Brevibacillus brevis</name>
    <name type="common">Bacillus brevis</name>
    <dbReference type="NCBI Taxonomy" id="1393"/>
    <lineage>
        <taxon>Bacteria</taxon>
        <taxon>Bacillati</taxon>
        <taxon>Bacillota</taxon>
        <taxon>Bacilli</taxon>
        <taxon>Bacillales</taxon>
        <taxon>Paenibacillaceae</taxon>
        <taxon>Brevibacillus</taxon>
    </lineage>
</organism>
<evidence type="ECO:0000313" key="10">
    <source>
        <dbReference type="Proteomes" id="UP001256827"/>
    </source>
</evidence>
<dbReference type="Gene3D" id="1.20.1250.20">
    <property type="entry name" value="MFS general substrate transporter like domains"/>
    <property type="match status" value="1"/>
</dbReference>
<feature type="transmembrane region" description="Helical" evidence="7">
    <location>
        <begin position="424"/>
        <end position="444"/>
    </location>
</feature>
<evidence type="ECO:0000256" key="3">
    <source>
        <dbReference type="ARBA" id="ARBA00022475"/>
    </source>
</evidence>
<feature type="transmembrane region" description="Helical" evidence="7">
    <location>
        <begin position="392"/>
        <end position="412"/>
    </location>
</feature>
<evidence type="ECO:0000256" key="2">
    <source>
        <dbReference type="ARBA" id="ARBA00022448"/>
    </source>
</evidence>
<feature type="transmembrane region" description="Helical" evidence="7">
    <location>
        <begin position="259"/>
        <end position="278"/>
    </location>
</feature>
<name>A0ABY9SY72_BREBE</name>
<comment type="subcellular location">
    <subcellularLocation>
        <location evidence="1">Cell membrane</location>
        <topology evidence="1">Multi-pass membrane protein</topology>
    </subcellularLocation>
</comment>
<keyword evidence="5 7" id="KW-1133">Transmembrane helix</keyword>
<keyword evidence="6 7" id="KW-0472">Membrane</keyword>
<feature type="transmembrane region" description="Helical" evidence="7">
    <location>
        <begin position="52"/>
        <end position="69"/>
    </location>
</feature>
<feature type="transmembrane region" description="Helical" evidence="7">
    <location>
        <begin position="320"/>
        <end position="342"/>
    </location>
</feature>
<feature type="transmembrane region" description="Helical" evidence="7">
    <location>
        <begin position="290"/>
        <end position="308"/>
    </location>
</feature>
<keyword evidence="3" id="KW-1003">Cell membrane</keyword>
<feature type="domain" description="Major facilitator superfamily (MFS) profile" evidence="8">
    <location>
        <begin position="15"/>
        <end position="452"/>
    </location>
</feature>
<evidence type="ECO:0000259" key="8">
    <source>
        <dbReference type="PROSITE" id="PS50850"/>
    </source>
</evidence>
<dbReference type="InterPro" id="IPR036259">
    <property type="entry name" value="MFS_trans_sf"/>
</dbReference>
<keyword evidence="4 7" id="KW-0812">Transmembrane</keyword>
<dbReference type="Gene3D" id="1.20.1720.10">
    <property type="entry name" value="Multidrug resistance protein D"/>
    <property type="match status" value="1"/>
</dbReference>
<evidence type="ECO:0000256" key="5">
    <source>
        <dbReference type="ARBA" id="ARBA00022989"/>
    </source>
</evidence>
<evidence type="ECO:0000256" key="1">
    <source>
        <dbReference type="ARBA" id="ARBA00004651"/>
    </source>
</evidence>
<gene>
    <name evidence="9" type="ORF">RGB73_18855</name>
</gene>
<dbReference type="Proteomes" id="UP001256827">
    <property type="component" value="Chromosome"/>
</dbReference>
<feature type="transmembrane region" description="Helical" evidence="7">
    <location>
        <begin position="140"/>
        <end position="161"/>
    </location>
</feature>
<accession>A0ABY9SY72</accession>
<dbReference type="EMBL" id="CP134050">
    <property type="protein sequence ID" value="WNC12781.1"/>
    <property type="molecule type" value="Genomic_DNA"/>
</dbReference>
<feature type="transmembrane region" description="Helical" evidence="7">
    <location>
        <begin position="15"/>
        <end position="37"/>
    </location>
</feature>
<feature type="transmembrane region" description="Helical" evidence="7">
    <location>
        <begin position="196"/>
        <end position="215"/>
    </location>
</feature>
<feature type="transmembrane region" description="Helical" evidence="7">
    <location>
        <begin position="81"/>
        <end position="105"/>
    </location>
</feature>
<dbReference type="SUPFAM" id="SSF103473">
    <property type="entry name" value="MFS general substrate transporter"/>
    <property type="match status" value="1"/>
</dbReference>
<dbReference type="InterPro" id="IPR011701">
    <property type="entry name" value="MFS"/>
</dbReference>
<dbReference type="InterPro" id="IPR020846">
    <property type="entry name" value="MFS_dom"/>
</dbReference>
<proteinExistence type="predicted"/>
<dbReference type="CDD" id="cd17321">
    <property type="entry name" value="MFS_MMR_MDR_like"/>
    <property type="match status" value="1"/>
</dbReference>
<keyword evidence="2" id="KW-0813">Transport</keyword>
<evidence type="ECO:0000256" key="7">
    <source>
        <dbReference type="SAM" id="Phobius"/>
    </source>
</evidence>
<dbReference type="PANTHER" id="PTHR42718:SF46">
    <property type="entry name" value="BLR6921 PROTEIN"/>
    <property type="match status" value="1"/>
</dbReference>
<feature type="transmembrane region" description="Helical" evidence="7">
    <location>
        <begin position="167"/>
        <end position="184"/>
    </location>
</feature>
<dbReference type="Pfam" id="PF07690">
    <property type="entry name" value="MFS_1"/>
    <property type="match status" value="1"/>
</dbReference>
<keyword evidence="10" id="KW-1185">Reference proteome</keyword>
<protein>
    <submittedName>
        <fullName evidence="9">MFS transporter</fullName>
    </submittedName>
</protein>
<evidence type="ECO:0000256" key="6">
    <source>
        <dbReference type="ARBA" id="ARBA00023136"/>
    </source>
</evidence>
<sequence length="465" mass="50005">MDTTKKGPDADGQKLILVLMLTMTLSSMSAMMFNLAIPPIREQFHLTLGETSWVTSAYMVIYAIGTVVYGKLADTVRLKSLVTFGLVLFVAGSVAGLFSQAYWMVLLGRCVQAMGAAAIPATAGLIPIRYMSPERRGSAIGTVMVGLALGGVLGPIVSALLLQFAHWRWLFAIPLLVLVLLPFYRKYLGNESSASAHVDWMGGGLLSAAVVLLVLSLTNRSGWMLAAGMLALGVFLRWIRTADDPFIRPELFRNKGYSLGLFIMILMSGSVVSLSFLSPLLLTQVQRIDPAWVGLAMVPAAAAQAFLGKRTGKLVDQRGSAYVFTIASCLLLCSFALMSTFIGSSPLLVSAFLIVGNVGQMGVFIAMSNTISWTLPQEHAGIGMGILQMTNFIMFAVGSAVYSSLLDLGAIVKWNVANGYPDGVIFSNIFFVLAVLQAAILFFYRRRFAKMKGNASKTGQASQTV</sequence>
<reference evidence="9 10" key="1">
    <citation type="submission" date="2023-09" db="EMBL/GenBank/DDBJ databases">
        <title>Complete Genome and Methylome dissection of Bacillus brevis NEB573 original source of BbsI restriction endonuclease.</title>
        <authorList>
            <person name="Fomenkov A."/>
            <person name="Roberts R.D."/>
        </authorList>
    </citation>
    <scope>NUCLEOTIDE SEQUENCE [LARGE SCALE GENOMIC DNA]</scope>
    <source>
        <strain evidence="9 10">NEB573</strain>
    </source>
</reference>
<dbReference type="RefSeq" id="WP_310764299.1">
    <property type="nucleotide sequence ID" value="NZ_CP134050.1"/>
</dbReference>
<evidence type="ECO:0000256" key="4">
    <source>
        <dbReference type="ARBA" id="ARBA00022692"/>
    </source>
</evidence>
<dbReference type="PRINTS" id="PR01036">
    <property type="entry name" value="TCRTETB"/>
</dbReference>
<evidence type="ECO:0000313" key="9">
    <source>
        <dbReference type="EMBL" id="WNC12781.1"/>
    </source>
</evidence>
<feature type="transmembrane region" description="Helical" evidence="7">
    <location>
        <begin position="348"/>
        <end position="371"/>
    </location>
</feature>
<feature type="transmembrane region" description="Helical" evidence="7">
    <location>
        <begin position="221"/>
        <end position="239"/>
    </location>
</feature>
<dbReference type="PANTHER" id="PTHR42718">
    <property type="entry name" value="MAJOR FACILITATOR SUPERFAMILY MULTIDRUG TRANSPORTER MFSC"/>
    <property type="match status" value="1"/>
</dbReference>